<dbReference type="RefSeq" id="WP_227510036.1">
    <property type="nucleotide sequence ID" value="NZ_LOCO01000001.1"/>
</dbReference>
<organism evidence="5 6">
    <name type="scientific">Marinobacter excellens LAMA 842</name>
    <dbReference type="NCBI Taxonomy" id="1306954"/>
    <lineage>
        <taxon>Bacteria</taxon>
        <taxon>Pseudomonadati</taxon>
        <taxon>Pseudomonadota</taxon>
        <taxon>Gammaproteobacteria</taxon>
        <taxon>Pseudomonadales</taxon>
        <taxon>Marinobacteraceae</taxon>
        <taxon>Marinobacter</taxon>
    </lineage>
</organism>
<dbReference type="SUPFAM" id="SSF53850">
    <property type="entry name" value="Periplasmic binding protein-like II"/>
    <property type="match status" value="1"/>
</dbReference>
<accession>A0A137SIF2</accession>
<dbReference type="AlphaFoldDB" id="A0A137SIF2"/>
<evidence type="ECO:0000256" key="2">
    <source>
        <dbReference type="PROSITE-ProRule" id="PRU00473"/>
    </source>
</evidence>
<keyword evidence="2" id="KW-0472">Membrane</keyword>
<dbReference type="PATRIC" id="fig|1306954.6.peg.234"/>
<evidence type="ECO:0000256" key="3">
    <source>
        <dbReference type="SAM" id="SignalP"/>
    </source>
</evidence>
<dbReference type="Gene3D" id="3.30.1330.60">
    <property type="entry name" value="OmpA-like domain"/>
    <property type="match status" value="1"/>
</dbReference>
<dbReference type="EMBL" id="LOCO01000001">
    <property type="protein sequence ID" value="KXO12192.1"/>
    <property type="molecule type" value="Genomic_DNA"/>
</dbReference>
<dbReference type="PANTHER" id="PTHR30570:SF1">
    <property type="entry name" value="PHOSPHATE-BINDING PROTEIN PSTS"/>
    <property type="match status" value="1"/>
</dbReference>
<dbReference type="InterPro" id="IPR036737">
    <property type="entry name" value="OmpA-like_sf"/>
</dbReference>
<dbReference type="PANTHER" id="PTHR30570">
    <property type="entry name" value="PERIPLASMIC PHOSPHATE BINDING COMPONENT OF PHOSPHATE ABC TRANSPORTER"/>
    <property type="match status" value="1"/>
</dbReference>
<dbReference type="CDD" id="cd13653">
    <property type="entry name" value="PBP2_phosphate_like_1"/>
    <property type="match status" value="1"/>
</dbReference>
<gene>
    <name evidence="5" type="ORF">J122_239</name>
</gene>
<reference evidence="6" key="1">
    <citation type="submission" date="2015-12" db="EMBL/GenBank/DDBJ databases">
        <authorList>
            <person name="Lima A."/>
            <person name="Farahani Zayas N."/>
            <person name="Castro Da Silva M.A."/>
            <person name="Cabral A."/>
            <person name="Pessatti M.L."/>
        </authorList>
    </citation>
    <scope>NUCLEOTIDE SEQUENCE [LARGE SCALE GENOMIC DNA]</scope>
    <source>
        <strain evidence="6">LAMA 842</strain>
    </source>
</reference>
<protein>
    <submittedName>
        <fullName evidence="5">Phosphate-binding protein</fullName>
    </submittedName>
</protein>
<dbReference type="InterPro" id="IPR024370">
    <property type="entry name" value="PBP_domain"/>
</dbReference>
<sequence length="438" mass="47578">MAKPPRKFFTLCLFVLAAVMLSPASAHELEIHGSNTVGATLAPMLVSGYLQQLGDDNPSSRPTGEENEQILSANAGGRNLSVLVAAHGSSTGFRTLASGRAGIWASSRPVKPSEADQVRAQADLTALESEHVIAIDGLAILVHPSNPINQLSIDTIGQIFAGEIRNWSELGGSNRAITLYARDDRSGTWDTFKSLVLGKKYPLDPSAMRYESNDQLSDDVSRDPGGIGFSGLASVRNSKLLAVSDGNAPALKPNQLTVASEDYPLSRRLFMYTMGDRTPELAAQLIEFALGTNGQALVAESGFISQNPIAVKPDFDASVPLTFRRLTENYQRLTVNFRFAEGHTKLDNKAQRDLMRVKHYLEAQGRSAEDLLLIGFADTQSHELRAQMISELRALSVRKALNEAGLPRVAYTGYGHYMPVGGTGNQRNGRVEVWIKDR</sequence>
<feature type="chain" id="PRO_5007480646" evidence="3">
    <location>
        <begin position="27"/>
        <end position="438"/>
    </location>
</feature>
<dbReference type="GO" id="GO:0016020">
    <property type="term" value="C:membrane"/>
    <property type="evidence" value="ECO:0007669"/>
    <property type="project" value="UniProtKB-UniRule"/>
</dbReference>
<keyword evidence="6" id="KW-1185">Reference proteome</keyword>
<dbReference type="PROSITE" id="PS51123">
    <property type="entry name" value="OMPA_2"/>
    <property type="match status" value="1"/>
</dbReference>
<dbReference type="InterPro" id="IPR050811">
    <property type="entry name" value="Phosphate_ABC_transporter"/>
</dbReference>
<proteinExistence type="predicted"/>
<name>A0A137SIF2_9GAMM</name>
<feature type="domain" description="OmpA-like" evidence="4">
    <location>
        <begin position="326"/>
        <end position="438"/>
    </location>
</feature>
<dbReference type="Pfam" id="PF00691">
    <property type="entry name" value="OmpA"/>
    <property type="match status" value="1"/>
</dbReference>
<evidence type="ECO:0000259" key="4">
    <source>
        <dbReference type="PROSITE" id="PS51123"/>
    </source>
</evidence>
<dbReference type="InterPro" id="IPR006665">
    <property type="entry name" value="OmpA-like"/>
</dbReference>
<comment type="caution">
    <text evidence="5">The sequence shown here is derived from an EMBL/GenBank/DDBJ whole genome shotgun (WGS) entry which is preliminary data.</text>
</comment>
<feature type="signal peptide" evidence="3">
    <location>
        <begin position="1"/>
        <end position="26"/>
    </location>
</feature>
<evidence type="ECO:0000313" key="5">
    <source>
        <dbReference type="EMBL" id="KXO12192.1"/>
    </source>
</evidence>
<keyword evidence="1 3" id="KW-0732">Signal</keyword>
<dbReference type="Proteomes" id="UP000070282">
    <property type="component" value="Unassembled WGS sequence"/>
</dbReference>
<evidence type="ECO:0000313" key="6">
    <source>
        <dbReference type="Proteomes" id="UP000070282"/>
    </source>
</evidence>
<evidence type="ECO:0000256" key="1">
    <source>
        <dbReference type="ARBA" id="ARBA00022729"/>
    </source>
</evidence>
<dbReference type="SUPFAM" id="SSF103088">
    <property type="entry name" value="OmpA-like"/>
    <property type="match status" value="1"/>
</dbReference>
<dbReference type="Gene3D" id="3.40.190.10">
    <property type="entry name" value="Periplasmic binding protein-like II"/>
    <property type="match status" value="2"/>
</dbReference>
<dbReference type="Pfam" id="PF12849">
    <property type="entry name" value="PBP_like_2"/>
    <property type="match status" value="1"/>
</dbReference>